<feature type="domain" description="Biopterin-dependent aromatic amino acid hydroxylase family profile" evidence="8">
    <location>
        <begin position="1"/>
        <end position="250"/>
    </location>
</feature>
<evidence type="ECO:0000256" key="5">
    <source>
        <dbReference type="ARBA" id="ARBA00023004"/>
    </source>
</evidence>
<feature type="binding site" evidence="7">
    <location>
        <position position="169"/>
    </location>
    <ligand>
        <name>Fe cation</name>
        <dbReference type="ChEBI" id="CHEBI:24875"/>
    </ligand>
</feature>
<name>A0AAU7D3C1_9BACT</name>
<evidence type="ECO:0000256" key="6">
    <source>
        <dbReference type="ARBA" id="ARBA00023033"/>
    </source>
</evidence>
<feature type="binding site" evidence="7">
    <location>
        <position position="123"/>
    </location>
    <ligand>
        <name>Fe cation</name>
        <dbReference type="ChEBI" id="CHEBI:24875"/>
    </ligand>
</feature>
<dbReference type="EMBL" id="CP121194">
    <property type="protein sequence ID" value="XBH08939.1"/>
    <property type="molecule type" value="Genomic_DNA"/>
</dbReference>
<keyword evidence="6" id="KW-0503">Monooxygenase</keyword>
<dbReference type="EC" id="1.14.16.1" evidence="10"/>
<evidence type="ECO:0000313" key="9">
    <source>
        <dbReference type="EMBL" id="XBH08939.1"/>
    </source>
</evidence>
<dbReference type="PANTHER" id="PTHR11473:SF24">
    <property type="entry name" value="PHENYLALANINE-4-HYDROXYLASE"/>
    <property type="match status" value="1"/>
</dbReference>
<dbReference type="RefSeq" id="WP_348266449.1">
    <property type="nucleotide sequence ID" value="NZ_CP121194.1"/>
</dbReference>
<evidence type="ECO:0000256" key="7">
    <source>
        <dbReference type="PIRSR" id="PIRSR601273-2"/>
    </source>
</evidence>
<dbReference type="GO" id="GO:0004505">
    <property type="term" value="F:phenylalanine 4-monooxygenase activity"/>
    <property type="evidence" value="ECO:0007669"/>
    <property type="project" value="UniProtKB-EC"/>
</dbReference>
<evidence type="ECO:0000256" key="1">
    <source>
        <dbReference type="ARBA" id="ARBA00001954"/>
    </source>
</evidence>
<evidence type="ECO:0000259" key="8">
    <source>
        <dbReference type="PROSITE" id="PS51410"/>
    </source>
</evidence>
<evidence type="ECO:0000256" key="2">
    <source>
        <dbReference type="ARBA" id="ARBA00009712"/>
    </source>
</evidence>
<evidence type="ECO:0000256" key="3">
    <source>
        <dbReference type="ARBA" id="ARBA00022723"/>
    </source>
</evidence>
<gene>
    <name evidence="9" type="ORF">P4G45_10585</name>
    <name evidence="10" type="ORF">P8936_10555</name>
</gene>
<protein>
    <submittedName>
        <fullName evidence="10">Phenylalanine 4-monooxygenase</fullName>
        <ecNumber evidence="10">1.14.16.1</ecNumber>
    </submittedName>
</protein>
<comment type="similarity">
    <text evidence="2">Belongs to the biopterin-dependent aromatic amino acid hydroxylase family.</text>
</comment>
<sequence>MKTATFSAAAPFIIRQDYAAYTAEQHAVWAELVGRVLPELERHAAQEYLDGLQLIDLKKDCLPNLESISARLFPRTGWNSTPVSGFLPAPAFFEMLSMRCFPTTTWLRSRESLEYTPEPDIFHDVFGHVPMHAHLVYADFLQHYGRVCAATSDATILEKLGRLFWYTVEFGVIRQRNEIKVYGSGLISSHGECLNVISGHCAIRNFSLNEVLDTPVKVNELHKLLFAVNSFDQIYEAMHEAERRLLHGRL</sequence>
<dbReference type="PROSITE" id="PS00367">
    <property type="entry name" value="BH4_AAA_HYDROXYL_1"/>
    <property type="match status" value="1"/>
</dbReference>
<dbReference type="AlphaFoldDB" id="A0AAU7D3C1"/>
<dbReference type="Gene3D" id="1.10.800.10">
    <property type="entry name" value="Aromatic amino acid hydroxylase"/>
    <property type="match status" value="1"/>
</dbReference>
<dbReference type="InterPro" id="IPR036329">
    <property type="entry name" value="Aro-AA_hydroxylase_C_sf"/>
</dbReference>
<reference evidence="10" key="1">
    <citation type="submission" date="2023-03" db="EMBL/GenBank/DDBJ databases">
        <title>Edaphobacter sp.</title>
        <authorList>
            <person name="Huber K.J."/>
            <person name="Papendorf J."/>
            <person name="Pilke C."/>
            <person name="Bunk B."/>
            <person name="Sproeer C."/>
            <person name="Pester M."/>
        </authorList>
    </citation>
    <scope>NUCLEOTIDE SEQUENCE</scope>
    <source>
        <strain evidence="9">DSM 109919</strain>
        <strain evidence="10">DSM 109920</strain>
    </source>
</reference>
<dbReference type="Pfam" id="PF00351">
    <property type="entry name" value="Biopterin_H"/>
    <property type="match status" value="1"/>
</dbReference>
<dbReference type="CDD" id="cd00361">
    <property type="entry name" value="arom_aa_hydroxylase"/>
    <property type="match status" value="1"/>
</dbReference>
<proteinExistence type="inferred from homology"/>
<dbReference type="PRINTS" id="PR00372">
    <property type="entry name" value="FYWHYDRXLASE"/>
</dbReference>
<dbReference type="InterPro" id="IPR001273">
    <property type="entry name" value="ArAA_hydroxylase"/>
</dbReference>
<feature type="binding site" evidence="7">
    <location>
        <position position="128"/>
    </location>
    <ligand>
        <name>Fe cation</name>
        <dbReference type="ChEBI" id="CHEBI:24875"/>
    </ligand>
</feature>
<dbReference type="InterPro" id="IPR036951">
    <property type="entry name" value="ArAA_hydroxylase_sf"/>
</dbReference>
<keyword evidence="5 7" id="KW-0408">Iron</keyword>
<dbReference type="NCBIfam" id="NF008877">
    <property type="entry name" value="PRK11913.1-2"/>
    <property type="match status" value="1"/>
</dbReference>
<evidence type="ECO:0000256" key="4">
    <source>
        <dbReference type="ARBA" id="ARBA00023002"/>
    </source>
</evidence>
<evidence type="ECO:0000313" key="10">
    <source>
        <dbReference type="EMBL" id="XBH12149.1"/>
    </source>
</evidence>
<dbReference type="EMBL" id="CP121195">
    <property type="protein sequence ID" value="XBH12149.1"/>
    <property type="molecule type" value="Genomic_DNA"/>
</dbReference>
<keyword evidence="3 7" id="KW-0479">Metal-binding</keyword>
<dbReference type="InterPro" id="IPR019774">
    <property type="entry name" value="Aromatic-AA_hydroxylase_C"/>
</dbReference>
<accession>A0AAU7D3C1</accession>
<dbReference type="SUPFAM" id="SSF56534">
    <property type="entry name" value="Aromatic aminoacid monoxygenases, catalytic and oligomerization domains"/>
    <property type="match status" value="1"/>
</dbReference>
<dbReference type="PROSITE" id="PS51410">
    <property type="entry name" value="BH4_AAA_HYDROXYL_2"/>
    <property type="match status" value="1"/>
</dbReference>
<dbReference type="InterPro" id="IPR018301">
    <property type="entry name" value="ArAA_hydroxylase_Fe/CU_BS"/>
</dbReference>
<dbReference type="KEGG" id="epl:P4G45_10585"/>
<organism evidence="10">
    <name type="scientific">Edaphobacter paludis</name>
    <dbReference type="NCBI Taxonomy" id="3035702"/>
    <lineage>
        <taxon>Bacteria</taxon>
        <taxon>Pseudomonadati</taxon>
        <taxon>Acidobacteriota</taxon>
        <taxon>Terriglobia</taxon>
        <taxon>Terriglobales</taxon>
        <taxon>Acidobacteriaceae</taxon>
        <taxon>Edaphobacter</taxon>
    </lineage>
</organism>
<keyword evidence="4 10" id="KW-0560">Oxidoreductase</keyword>
<accession>A0AAU7CUA3</accession>
<dbReference type="GO" id="GO:0005506">
    <property type="term" value="F:iron ion binding"/>
    <property type="evidence" value="ECO:0007669"/>
    <property type="project" value="InterPro"/>
</dbReference>
<comment type="cofactor">
    <cofactor evidence="1 7">
        <name>Fe(2+)</name>
        <dbReference type="ChEBI" id="CHEBI:29033"/>
    </cofactor>
</comment>
<dbReference type="PANTHER" id="PTHR11473">
    <property type="entry name" value="AROMATIC AMINO ACID HYDROXYLASE"/>
    <property type="match status" value="1"/>
</dbReference>